<keyword evidence="1 3" id="KW-0732">Signal</keyword>
<accession>A0A3G2R6N7</accession>
<dbReference type="Proteomes" id="UP000280960">
    <property type="component" value="Chromosome"/>
</dbReference>
<dbReference type="AlphaFoldDB" id="A0A3G2R6N7"/>
<evidence type="ECO:0000313" key="5">
    <source>
        <dbReference type="Proteomes" id="UP000280960"/>
    </source>
</evidence>
<dbReference type="Pfam" id="PF03480">
    <property type="entry name" value="DctP"/>
    <property type="match status" value="1"/>
</dbReference>
<dbReference type="InterPro" id="IPR038404">
    <property type="entry name" value="TRAP_DctP_sf"/>
</dbReference>
<dbReference type="EMBL" id="CP033169">
    <property type="protein sequence ID" value="AYO31120.1"/>
    <property type="molecule type" value="Genomic_DNA"/>
</dbReference>
<protein>
    <submittedName>
        <fullName evidence="4">TRAP transporter substrate-binding protein</fullName>
    </submittedName>
</protein>
<evidence type="ECO:0000256" key="3">
    <source>
        <dbReference type="SAM" id="SignalP"/>
    </source>
</evidence>
<evidence type="ECO:0000256" key="1">
    <source>
        <dbReference type="ARBA" id="ARBA00022729"/>
    </source>
</evidence>
<dbReference type="PANTHER" id="PTHR33376">
    <property type="match status" value="1"/>
</dbReference>
<dbReference type="NCBIfam" id="NF037995">
    <property type="entry name" value="TRAP_S1"/>
    <property type="match status" value="1"/>
</dbReference>
<evidence type="ECO:0000256" key="2">
    <source>
        <dbReference type="SAM" id="MobiDB-lite"/>
    </source>
</evidence>
<dbReference type="PANTHER" id="PTHR33376:SF2">
    <property type="entry name" value="DICARBOXYLATE-BINDING PERIPLASMIC PROTEIN"/>
    <property type="match status" value="1"/>
</dbReference>
<sequence>MSFFRSKKVVLLTCVVLLLFALVGCGQQAGNTQSSNQQQSSQQQSQQESKPQEQMVLKLAENQPEDYPTTIGDKEFAKIVEEKTNGRIKIEVYAGGQLGDEKSVIEAVQMGGIDFARVNAQPLSDFAKPLRVLSLPYLFDNREHLWKVLDGPIGDEILDTLKDASMIGLAYYDSGARSFYNSKHEVKTPADLKGLKIRVQQSELMVGLVEALGASPTPMAYGEVYSGLQTGVIDGAENNWPSYYSTSHYEVAKYYTLDYHTMTPEVVIASKALWDKLSDEDKKIIKEAARASEETQKKAWQEYEKKSIEAVKAKGNVITEVKDLKPWQDAVKPLYDKFGADYKDLIEKIKAAK</sequence>
<dbReference type="GO" id="GO:0030288">
    <property type="term" value="C:outer membrane-bounded periplasmic space"/>
    <property type="evidence" value="ECO:0007669"/>
    <property type="project" value="InterPro"/>
</dbReference>
<name>A0A3G2R6N7_9FIRM</name>
<dbReference type="InterPro" id="IPR018389">
    <property type="entry name" value="DctP_fam"/>
</dbReference>
<feature type="chain" id="PRO_5017999491" evidence="3">
    <location>
        <begin position="30"/>
        <end position="353"/>
    </location>
</feature>
<dbReference type="CDD" id="cd13671">
    <property type="entry name" value="PBP2_TRAP_SBP_like_3"/>
    <property type="match status" value="1"/>
</dbReference>
<dbReference type="GO" id="GO:0055085">
    <property type="term" value="P:transmembrane transport"/>
    <property type="evidence" value="ECO:0007669"/>
    <property type="project" value="InterPro"/>
</dbReference>
<organism evidence="4 5">
    <name type="scientific">Biomaibacter acetigenes</name>
    <dbReference type="NCBI Taxonomy" id="2316383"/>
    <lineage>
        <taxon>Bacteria</taxon>
        <taxon>Bacillati</taxon>
        <taxon>Bacillota</taxon>
        <taxon>Clostridia</taxon>
        <taxon>Thermosediminibacterales</taxon>
        <taxon>Tepidanaerobacteraceae</taxon>
        <taxon>Biomaibacter</taxon>
    </lineage>
</organism>
<keyword evidence="5" id="KW-1185">Reference proteome</keyword>
<feature type="region of interest" description="Disordered" evidence="2">
    <location>
        <begin position="31"/>
        <end position="53"/>
    </location>
</feature>
<proteinExistence type="predicted"/>
<dbReference type="PIRSF" id="PIRSF006470">
    <property type="entry name" value="DctB"/>
    <property type="match status" value="1"/>
</dbReference>
<dbReference type="Gene3D" id="3.40.190.170">
    <property type="entry name" value="Bacterial extracellular solute-binding protein, family 7"/>
    <property type="match status" value="1"/>
</dbReference>
<dbReference type="KEGG" id="bacg:D2962_11380"/>
<dbReference type="GO" id="GO:0030246">
    <property type="term" value="F:carbohydrate binding"/>
    <property type="evidence" value="ECO:0007669"/>
    <property type="project" value="TreeGrafter"/>
</dbReference>
<reference evidence="4 5" key="1">
    <citation type="submission" date="2018-10" db="EMBL/GenBank/DDBJ databases">
        <authorList>
            <person name="Zhang X."/>
        </authorList>
    </citation>
    <scope>NUCLEOTIDE SEQUENCE [LARGE SCALE GENOMIC DNA]</scope>
    <source>
        <strain evidence="4 5">SK-G1</strain>
    </source>
</reference>
<dbReference type="PROSITE" id="PS51257">
    <property type="entry name" value="PROKAR_LIPOPROTEIN"/>
    <property type="match status" value="1"/>
</dbReference>
<dbReference type="InterPro" id="IPR004682">
    <property type="entry name" value="TRAP_DctP"/>
</dbReference>
<dbReference type="RefSeq" id="WP_122015036.1">
    <property type="nucleotide sequence ID" value="NZ_CP033169.1"/>
</dbReference>
<feature type="signal peptide" evidence="3">
    <location>
        <begin position="1"/>
        <end position="29"/>
    </location>
</feature>
<evidence type="ECO:0000313" key="4">
    <source>
        <dbReference type="EMBL" id="AYO31120.1"/>
    </source>
</evidence>
<gene>
    <name evidence="4" type="ORF">D2962_11380</name>
</gene>
<dbReference type="NCBIfam" id="TIGR00787">
    <property type="entry name" value="dctP"/>
    <property type="match status" value="1"/>
</dbReference>